<evidence type="ECO:0000256" key="8">
    <source>
        <dbReference type="ARBA" id="ARBA00023125"/>
    </source>
</evidence>
<dbReference type="GO" id="GO:0006357">
    <property type="term" value="P:regulation of transcription by RNA polymerase II"/>
    <property type="evidence" value="ECO:0007669"/>
    <property type="project" value="TreeGrafter"/>
</dbReference>
<dbReference type="Pfam" id="PF00612">
    <property type="entry name" value="IQ"/>
    <property type="match status" value="2"/>
</dbReference>
<dbReference type="Pfam" id="PF01833">
    <property type="entry name" value="TIG"/>
    <property type="match status" value="1"/>
</dbReference>
<dbReference type="CDD" id="cd00603">
    <property type="entry name" value="IPT_PCSR"/>
    <property type="match status" value="1"/>
</dbReference>
<dbReference type="InterPro" id="IPR000048">
    <property type="entry name" value="IQ_motif_EF-hand-BS"/>
</dbReference>
<dbReference type="SUPFAM" id="SSF52540">
    <property type="entry name" value="P-loop containing nucleoside triphosphate hydrolases"/>
    <property type="match status" value="1"/>
</dbReference>
<dbReference type="PROSITE" id="PS50096">
    <property type="entry name" value="IQ"/>
    <property type="match status" value="3"/>
</dbReference>
<feature type="domain" description="CG-1" evidence="13">
    <location>
        <begin position="12"/>
        <end position="138"/>
    </location>
</feature>
<sequence>MLRSMMQPAFDYDKLLQEAQSRWLKSSEVLFILQNYRSFPIEQEPPKKPPSGSLLLFNRRVARYFRKDGHMWRKKKDGRAVGEAHERLKVGTIEALNCYYAHGEQDPYFQRRSYWMLHPDYEHIVLVHYREVSEGRFLPPAILKQPAELFLNQSSNVNNLKFQSHACVASEMYNSYQSSASSVSGEVNSEYFVKGLKTDNLNMLSISENSDISWEPEFNQAFLNLHEDDDNVLGYTIDHNNAYKHDNVYGEFEDLALRSNELNDSFQNFHENLTSGVVSAAPIQGISAFDRASDPVTLADGSEPPSYTTSTGNYHSIGNTVKHETQFSSENKNIYGAPVDQLEKTGWQQPGHVEDNAEYLTNGSDFTSQLLAARNFLLGSDNLESPDSFAHLANTNSAGHNSVMVSGGKENCIDRRFAIDLPIENRASSSDLMGMWFDQGQLGTMPTIAPSLSAIQKVLRIREISPEWSFCHESTKVIITGDFLCDPSACSWGVMFGNVEVPAVVVQKGVLRCQTPELVTGKVSLCITSGNKESCSELKDFEFRAKPVSSLMDTMHQKNESRNAEEISLLVKLVLLLLRQSDDLPSAGKIASDSLRKVKAPEKQWLQTVEELQAGRGSSSETIDWILQELLKDKFQQWLLSKIIVKEDRNYMLSKKEQGIIHLLSGLGYEWALSPILDAGVGVNFRDAYGWTALHWAACFGREKMAAVLLASGALAGAVTDPTPQDPVGKTAGAIAAASGHKGLAGYLSEADLTSHLSSLTINECEISKSNAALKAEKAVESICERRMQLEADGTEDDLSLKDSLAAARNAAQAAARIQAAFRAHSFRKRQQKAAESCNEYGMTAADIFRLTSYRYLDQKFDNAALSIQKTYKGWKRRRDFLSLRRKVVKIQAHVRGHQMRTKYREILWSVSVVEKGILRWRRKGSGLRGYRPKQGQANEDDDEEEDITRVFRKQKVDAAIDQAVSRVFSVVESPRARQQYRRMLERYLEVKFEQCNADEWTSSLQDDFEMVSRDDFLY</sequence>
<evidence type="ECO:0000256" key="7">
    <source>
        <dbReference type="ARBA" id="ARBA00023043"/>
    </source>
</evidence>
<dbReference type="PANTHER" id="PTHR23335:SF1">
    <property type="entry name" value="CALMODULIN-BINDING TRANSCRIPTION ACTIVATOR, ISOFORM F"/>
    <property type="match status" value="1"/>
</dbReference>
<organism evidence="14 15">
    <name type="scientific">Apostasia shenzhenica</name>
    <dbReference type="NCBI Taxonomy" id="1088818"/>
    <lineage>
        <taxon>Eukaryota</taxon>
        <taxon>Viridiplantae</taxon>
        <taxon>Streptophyta</taxon>
        <taxon>Embryophyta</taxon>
        <taxon>Tracheophyta</taxon>
        <taxon>Spermatophyta</taxon>
        <taxon>Magnoliopsida</taxon>
        <taxon>Liliopsida</taxon>
        <taxon>Asparagales</taxon>
        <taxon>Orchidaceae</taxon>
        <taxon>Apostasioideae</taxon>
        <taxon>Apostasia</taxon>
    </lineage>
</organism>
<dbReference type="Gene3D" id="1.20.5.190">
    <property type="match status" value="1"/>
</dbReference>
<protein>
    <submittedName>
        <fullName evidence="14">Calmodulin-binding transcription activator 4</fullName>
    </submittedName>
</protein>
<keyword evidence="11" id="KW-0539">Nucleus</keyword>
<dbReference type="InterPro" id="IPR002909">
    <property type="entry name" value="IPT_dom"/>
</dbReference>
<keyword evidence="4" id="KW-0106">Calcium</keyword>
<reference evidence="14 15" key="1">
    <citation type="journal article" date="2017" name="Nature">
        <title>The Apostasia genome and the evolution of orchids.</title>
        <authorList>
            <person name="Zhang G.Q."/>
            <person name="Liu K.W."/>
            <person name="Li Z."/>
            <person name="Lohaus R."/>
            <person name="Hsiao Y.Y."/>
            <person name="Niu S.C."/>
            <person name="Wang J.Y."/>
            <person name="Lin Y.C."/>
            <person name="Xu Q."/>
            <person name="Chen L.J."/>
            <person name="Yoshida K."/>
            <person name="Fujiwara S."/>
            <person name="Wang Z.W."/>
            <person name="Zhang Y.Q."/>
            <person name="Mitsuda N."/>
            <person name="Wang M."/>
            <person name="Liu G.H."/>
            <person name="Pecoraro L."/>
            <person name="Huang H.X."/>
            <person name="Xiao X.J."/>
            <person name="Lin M."/>
            <person name="Wu X.Y."/>
            <person name="Wu W.L."/>
            <person name="Chen Y.Y."/>
            <person name="Chang S.B."/>
            <person name="Sakamoto S."/>
            <person name="Ohme-Takagi M."/>
            <person name="Yagi M."/>
            <person name="Zeng S.J."/>
            <person name="Shen C.Y."/>
            <person name="Yeh C.M."/>
            <person name="Luo Y.B."/>
            <person name="Tsai W.C."/>
            <person name="Van de Peer Y."/>
            <person name="Liu Z.J."/>
        </authorList>
    </citation>
    <scope>NUCLEOTIDE SEQUENCE [LARGE SCALE GENOMIC DNA]</scope>
    <source>
        <strain evidence="15">cv. Shenzhen</strain>
        <tissue evidence="14">Stem</tissue>
    </source>
</reference>
<comment type="subcellular location">
    <subcellularLocation>
        <location evidence="1">Nucleus</location>
    </subcellularLocation>
</comment>
<keyword evidence="9" id="KW-0010">Activator</keyword>
<dbReference type="PROSITE" id="PS50297">
    <property type="entry name" value="ANK_REP_REGION"/>
    <property type="match status" value="1"/>
</dbReference>
<keyword evidence="10" id="KW-0804">Transcription</keyword>
<dbReference type="SMART" id="SM00015">
    <property type="entry name" value="IQ"/>
    <property type="match status" value="3"/>
</dbReference>
<dbReference type="SUPFAM" id="SSF48403">
    <property type="entry name" value="Ankyrin repeat"/>
    <property type="match status" value="1"/>
</dbReference>
<evidence type="ECO:0000256" key="1">
    <source>
        <dbReference type="ARBA" id="ARBA00004123"/>
    </source>
</evidence>
<dbReference type="PANTHER" id="PTHR23335">
    <property type="entry name" value="CALMODULIN-BINDING TRANSCRIPTION ACTIVATOR CAMTA"/>
    <property type="match status" value="1"/>
</dbReference>
<evidence type="ECO:0000313" key="14">
    <source>
        <dbReference type="EMBL" id="PKA56951.1"/>
    </source>
</evidence>
<dbReference type="PROSITE" id="PS50088">
    <property type="entry name" value="ANK_REPEAT"/>
    <property type="match status" value="1"/>
</dbReference>
<evidence type="ECO:0000256" key="3">
    <source>
        <dbReference type="ARBA" id="ARBA00022737"/>
    </source>
</evidence>
<dbReference type="FunFam" id="1.20.5.190:FF:000003">
    <property type="entry name" value="Calmodulin-binding transcription activator 2"/>
    <property type="match status" value="1"/>
</dbReference>
<evidence type="ECO:0000313" key="15">
    <source>
        <dbReference type="Proteomes" id="UP000236161"/>
    </source>
</evidence>
<dbReference type="GO" id="GO:0003712">
    <property type="term" value="F:transcription coregulator activity"/>
    <property type="evidence" value="ECO:0007669"/>
    <property type="project" value="TreeGrafter"/>
</dbReference>
<feature type="repeat" description="ANK" evidence="12">
    <location>
        <begin position="689"/>
        <end position="721"/>
    </location>
</feature>
<dbReference type="InterPro" id="IPR036770">
    <property type="entry name" value="Ankyrin_rpt-contain_sf"/>
</dbReference>
<dbReference type="AlphaFoldDB" id="A0A2I0AN26"/>
<evidence type="ECO:0000259" key="13">
    <source>
        <dbReference type="PROSITE" id="PS51437"/>
    </source>
</evidence>
<dbReference type="SMART" id="SM01076">
    <property type="entry name" value="CG-1"/>
    <property type="match status" value="1"/>
</dbReference>
<name>A0A2I0AN26_9ASPA</name>
<dbReference type="InterPro" id="IPR013783">
    <property type="entry name" value="Ig-like_fold"/>
</dbReference>
<evidence type="ECO:0000256" key="12">
    <source>
        <dbReference type="PROSITE-ProRule" id="PRU00023"/>
    </source>
</evidence>
<evidence type="ECO:0000256" key="2">
    <source>
        <dbReference type="ARBA" id="ARBA00008267"/>
    </source>
</evidence>
<dbReference type="Pfam" id="PF12796">
    <property type="entry name" value="Ank_2"/>
    <property type="match status" value="1"/>
</dbReference>
<comment type="similarity">
    <text evidence="2">Belongs to the CAMTA family.</text>
</comment>
<evidence type="ECO:0000256" key="11">
    <source>
        <dbReference type="ARBA" id="ARBA00023242"/>
    </source>
</evidence>
<proteinExistence type="inferred from homology"/>
<gene>
    <name evidence="14" type="primary">CMTA4</name>
    <name evidence="14" type="ORF">AXF42_Ash002255</name>
</gene>
<keyword evidence="5" id="KW-0112">Calmodulin-binding</keyword>
<dbReference type="SUPFAM" id="SSF81296">
    <property type="entry name" value="E set domains"/>
    <property type="match status" value="1"/>
</dbReference>
<evidence type="ECO:0000256" key="5">
    <source>
        <dbReference type="ARBA" id="ARBA00022860"/>
    </source>
</evidence>
<evidence type="ECO:0000256" key="6">
    <source>
        <dbReference type="ARBA" id="ARBA00023015"/>
    </source>
</evidence>
<keyword evidence="7 12" id="KW-0040">ANK repeat</keyword>
<dbReference type="OrthoDB" id="407555at2759"/>
<keyword evidence="6" id="KW-0805">Transcription regulation</keyword>
<dbReference type="Gene3D" id="2.60.40.10">
    <property type="entry name" value="Immunoglobulins"/>
    <property type="match status" value="1"/>
</dbReference>
<keyword evidence="15" id="KW-1185">Reference proteome</keyword>
<dbReference type="InterPro" id="IPR002110">
    <property type="entry name" value="Ankyrin_rpt"/>
</dbReference>
<dbReference type="GO" id="GO:0005634">
    <property type="term" value="C:nucleus"/>
    <property type="evidence" value="ECO:0007669"/>
    <property type="project" value="UniProtKB-SubCell"/>
</dbReference>
<evidence type="ECO:0000256" key="9">
    <source>
        <dbReference type="ARBA" id="ARBA00023159"/>
    </source>
</evidence>
<dbReference type="InterPro" id="IPR027417">
    <property type="entry name" value="P-loop_NTPase"/>
</dbReference>
<dbReference type="PROSITE" id="PS51437">
    <property type="entry name" value="CG_1"/>
    <property type="match status" value="1"/>
</dbReference>
<accession>A0A2I0AN26</accession>
<evidence type="ECO:0000256" key="10">
    <source>
        <dbReference type="ARBA" id="ARBA00023163"/>
    </source>
</evidence>
<dbReference type="InterPro" id="IPR014756">
    <property type="entry name" value="Ig_E-set"/>
</dbReference>
<dbReference type="EMBL" id="KZ451969">
    <property type="protein sequence ID" value="PKA56951.1"/>
    <property type="molecule type" value="Genomic_DNA"/>
</dbReference>
<dbReference type="InterPro" id="IPR005559">
    <property type="entry name" value="CG-1_dom"/>
</dbReference>
<keyword evidence="8" id="KW-0238">DNA-binding</keyword>
<dbReference type="Proteomes" id="UP000236161">
    <property type="component" value="Unassembled WGS sequence"/>
</dbReference>
<dbReference type="GO" id="GO:0005516">
    <property type="term" value="F:calmodulin binding"/>
    <property type="evidence" value="ECO:0007669"/>
    <property type="project" value="UniProtKB-KW"/>
</dbReference>
<dbReference type="GO" id="GO:0003690">
    <property type="term" value="F:double-stranded DNA binding"/>
    <property type="evidence" value="ECO:0007669"/>
    <property type="project" value="TreeGrafter"/>
</dbReference>
<keyword evidence="3" id="KW-0677">Repeat</keyword>
<dbReference type="Gene3D" id="1.25.40.20">
    <property type="entry name" value="Ankyrin repeat-containing domain"/>
    <property type="match status" value="1"/>
</dbReference>
<evidence type="ECO:0000256" key="4">
    <source>
        <dbReference type="ARBA" id="ARBA00022837"/>
    </source>
</evidence>
<dbReference type="Pfam" id="PF03859">
    <property type="entry name" value="CG-1"/>
    <property type="match status" value="1"/>
</dbReference>
<dbReference type="SMART" id="SM00248">
    <property type="entry name" value="ANK"/>
    <property type="match status" value="2"/>
</dbReference>